<feature type="coiled-coil region" evidence="3">
    <location>
        <begin position="1114"/>
        <end position="1141"/>
    </location>
</feature>
<dbReference type="GO" id="GO:0046983">
    <property type="term" value="F:protein dimerization activity"/>
    <property type="evidence" value="ECO:0007669"/>
    <property type="project" value="InterPro"/>
</dbReference>
<keyword evidence="7" id="KW-1185">Reference proteome</keyword>
<accession>A0A238FIX2</accession>
<dbReference type="EMBL" id="FMSP01000007">
    <property type="protein sequence ID" value="SCV71128.1"/>
    <property type="molecule type" value="Genomic_DNA"/>
</dbReference>
<dbReference type="Proteomes" id="UP000198372">
    <property type="component" value="Unassembled WGS sequence"/>
</dbReference>
<feature type="compositionally biased region" description="Polar residues" evidence="4">
    <location>
        <begin position="860"/>
        <end position="876"/>
    </location>
</feature>
<feature type="region of interest" description="Disordered" evidence="4">
    <location>
        <begin position="860"/>
        <end position="987"/>
    </location>
</feature>
<feature type="region of interest" description="Disordered" evidence="4">
    <location>
        <begin position="226"/>
        <end position="341"/>
    </location>
</feature>
<evidence type="ECO:0000256" key="4">
    <source>
        <dbReference type="SAM" id="MobiDB-lite"/>
    </source>
</evidence>
<dbReference type="SMART" id="SM00353">
    <property type="entry name" value="HLH"/>
    <property type="match status" value="1"/>
</dbReference>
<dbReference type="Gene3D" id="4.10.280.10">
    <property type="entry name" value="Helix-loop-helix DNA-binding domain"/>
    <property type="match status" value="1"/>
</dbReference>
<dbReference type="InterPro" id="IPR011598">
    <property type="entry name" value="bHLH_dom"/>
</dbReference>
<feature type="region of interest" description="Disordered" evidence="4">
    <location>
        <begin position="1061"/>
        <end position="1092"/>
    </location>
</feature>
<dbReference type="STRING" id="269621.A0A238FIX2"/>
<feature type="compositionally biased region" description="Polar residues" evidence="4">
    <location>
        <begin position="260"/>
        <end position="290"/>
    </location>
</feature>
<keyword evidence="3" id="KW-0175">Coiled coil</keyword>
<dbReference type="InterPro" id="IPR036638">
    <property type="entry name" value="HLH_DNA-bd_sf"/>
</dbReference>
<feature type="region of interest" description="Disordered" evidence="4">
    <location>
        <begin position="1007"/>
        <end position="1045"/>
    </location>
</feature>
<keyword evidence="2" id="KW-0539">Nucleus</keyword>
<evidence type="ECO:0000256" key="3">
    <source>
        <dbReference type="SAM" id="Coils"/>
    </source>
</evidence>
<sequence>MSFHASSTVASPTCLDSSNLGNLASPHPELFAFTSLQHPHQHQHQHHSNFAINALAQSSPVANQQGSMNPSNLNMTSPGADFADLLAEFTLPANALSPADANAMLGNSPGVPPSYVDHHEALVEASPSRGGGGGGHQLQQPRQHRRERSAQELVLHHIGFSLAPSTSTPAAHPSSPNPNHSGGNAMSNSSTEAANAPSQITNVIATMDPAARSQLLNALLALKQQHPQTNTTSASNSPAAASPVASAGVAPSPRHRSPSRMGSSLPSTHENPYSSQRGRSSAPTYTNSPLMTARNPSRSGSSSAQASPMAYYGTGADSNVSTPHAYQSHHRSGSASKTTGNLAAMLPNPPNNYFHQIATSLPPSSMPSPLASPHTSMQQQPSQQLFDASAMQQQHQHVSAQLQAHSAYLAAASQSSQQQMQMQNAFGIPGFEMEQNPLSRNASTSEVQAAIDMLTRVAGSGGVGGGSINGDMNLRGGSSTTGGSYATHPEGDDWAGSNDVSVLPEVRSLTFARLFMFSPLMSPAMTPQSVFTTASSLPPSGSFPPSKNALVTPAEFFSPLGSPAIMPQQFNDDPAAAAIWQAQQLQHRASLQGLVDQTRALGFDTSNLAAIQAVYSPYLGATVPGNATSTTGSPANAGPATASPRLDSNDAGSSTAAGAGRRGAGFKKARPSPLLKPTPDGQLVRRATGKKAAASAAGDRRSASISNGARSTTTSPFLGPSPTSRGGVVTPASNGGRGAAGGGFTGSQRSSPLDDGTTNAISADTPSPVDLSLSSAVAETSTEASPAFAMNGSQLMGPPPLPSSAAPLRRSSIVQSATPVPQQDAIIAAADWLHQAATPATFMNLPNNIAGVSSLSHRSTASTLGETQQPHDSNALLTPPDQGAAGLANAARDSTSPSTNSTGSSGSGPTTSTSSKGKSTKSTLTSSRKIAARPIKASRIAPAPLKPKTALTPSATQIAKVKDLERDLEKEKPAEKRKYKGKEKEKELGVVKTSEMDDDLDACQTSTAMKDDTSGDFNGSTSGPGVGGELRRTSHKAAEQKRRDSLKQCFESLRRILPPIAMNATPDEEKRPGEGNVGGQRSGSVDPENPNRGVSKVALLRRSNEYVGMLHDRIDRRDGAIDALRRRVAELRERLGEEVEEDDDYIDGFELDALDKDEKKAGNVFFCECRHSFRGALVLYSVLTDISIRSCIDENLDDDDEEEDELRPKGKSSAAPKRSGSLLRRKSNAASQADETSCVGKDAKGRPGAGRRSTRNSQGASEHKSMKMDVEAEV</sequence>
<feature type="compositionally biased region" description="Basic and acidic residues" evidence="4">
    <location>
        <begin position="1261"/>
        <end position="1274"/>
    </location>
</feature>
<evidence type="ECO:0000256" key="1">
    <source>
        <dbReference type="ARBA" id="ARBA00023125"/>
    </source>
</evidence>
<dbReference type="GO" id="GO:0003677">
    <property type="term" value="F:DNA binding"/>
    <property type="evidence" value="ECO:0007669"/>
    <property type="project" value="UniProtKB-KW"/>
</dbReference>
<dbReference type="SUPFAM" id="SSF47459">
    <property type="entry name" value="HLH, helix-loop-helix DNA-binding domain"/>
    <property type="match status" value="1"/>
</dbReference>
<feature type="compositionally biased region" description="Gly residues" evidence="4">
    <location>
        <begin position="735"/>
        <end position="745"/>
    </location>
</feature>
<feature type="region of interest" description="Disordered" evidence="4">
    <location>
        <begin position="630"/>
        <end position="778"/>
    </location>
</feature>
<feature type="compositionally biased region" description="Basic and acidic residues" evidence="4">
    <location>
        <begin position="1029"/>
        <end position="1045"/>
    </location>
</feature>
<feature type="compositionally biased region" description="Low complexity" evidence="4">
    <location>
        <begin position="293"/>
        <end position="310"/>
    </location>
</feature>
<dbReference type="OrthoDB" id="5344169at2759"/>
<protein>
    <submittedName>
        <fullName evidence="6">BQ2448_2716 protein</fullName>
    </submittedName>
</protein>
<dbReference type="Pfam" id="PF00010">
    <property type="entry name" value="HLH"/>
    <property type="match status" value="1"/>
</dbReference>
<feature type="compositionally biased region" description="Polar residues" evidence="4">
    <location>
        <begin position="316"/>
        <end position="325"/>
    </location>
</feature>
<feature type="compositionally biased region" description="Low complexity" evidence="4">
    <location>
        <begin position="163"/>
        <end position="185"/>
    </location>
</feature>
<evidence type="ECO:0000259" key="5">
    <source>
        <dbReference type="PROSITE" id="PS50888"/>
    </source>
</evidence>
<dbReference type="GO" id="GO:0090575">
    <property type="term" value="C:RNA polymerase II transcription regulator complex"/>
    <property type="evidence" value="ECO:0007669"/>
    <property type="project" value="TreeGrafter"/>
</dbReference>
<feature type="region of interest" description="Disordered" evidence="4">
    <location>
        <begin position="163"/>
        <end position="194"/>
    </location>
</feature>
<organism evidence="6 7">
    <name type="scientific">Microbotryum intermedium</name>
    <dbReference type="NCBI Taxonomy" id="269621"/>
    <lineage>
        <taxon>Eukaryota</taxon>
        <taxon>Fungi</taxon>
        <taxon>Dikarya</taxon>
        <taxon>Basidiomycota</taxon>
        <taxon>Pucciniomycotina</taxon>
        <taxon>Microbotryomycetes</taxon>
        <taxon>Microbotryales</taxon>
        <taxon>Microbotryaceae</taxon>
        <taxon>Microbotryum</taxon>
    </lineage>
</organism>
<dbReference type="PANTHER" id="PTHR10328:SF15">
    <property type="entry name" value="BHLH TRANSCRIPTION FACTOR"/>
    <property type="match status" value="1"/>
</dbReference>
<dbReference type="GO" id="GO:0003700">
    <property type="term" value="F:DNA-binding transcription factor activity"/>
    <property type="evidence" value="ECO:0007669"/>
    <property type="project" value="TreeGrafter"/>
</dbReference>
<feature type="region of interest" description="Disordered" evidence="4">
    <location>
        <begin position="1197"/>
        <end position="1274"/>
    </location>
</feature>
<feature type="domain" description="BHLH" evidence="5">
    <location>
        <begin position="1030"/>
        <end position="1110"/>
    </location>
</feature>
<dbReference type="AlphaFoldDB" id="A0A238FIX2"/>
<feature type="compositionally biased region" description="Polar residues" evidence="4">
    <location>
        <begin position="707"/>
        <end position="724"/>
    </location>
</feature>
<proteinExistence type="predicted"/>
<feature type="compositionally biased region" description="Low complexity" evidence="4">
    <location>
        <begin position="894"/>
        <end position="927"/>
    </location>
</feature>
<dbReference type="PROSITE" id="PS50888">
    <property type="entry name" value="BHLH"/>
    <property type="match status" value="1"/>
</dbReference>
<gene>
    <name evidence="6" type="ORF">BQ2448_2716</name>
</gene>
<evidence type="ECO:0000256" key="2">
    <source>
        <dbReference type="ARBA" id="ARBA00023242"/>
    </source>
</evidence>
<feature type="region of interest" description="Disordered" evidence="4">
    <location>
        <begin position="124"/>
        <end position="148"/>
    </location>
</feature>
<feature type="compositionally biased region" description="Polar residues" evidence="4">
    <location>
        <begin position="746"/>
        <end position="765"/>
    </location>
</feature>
<evidence type="ECO:0000313" key="6">
    <source>
        <dbReference type="EMBL" id="SCV71128.1"/>
    </source>
</evidence>
<keyword evidence="1" id="KW-0238">DNA-binding</keyword>
<dbReference type="PANTHER" id="PTHR10328">
    <property type="entry name" value="PROTEIN MAX MYC-ASSOCIATED FACTOR X"/>
    <property type="match status" value="1"/>
</dbReference>
<evidence type="ECO:0000313" key="7">
    <source>
        <dbReference type="Proteomes" id="UP000198372"/>
    </source>
</evidence>
<feature type="compositionally biased region" description="Basic and acidic residues" evidence="4">
    <location>
        <begin position="960"/>
        <end position="987"/>
    </location>
</feature>
<name>A0A238FIX2_9BASI</name>
<dbReference type="GO" id="GO:0045944">
    <property type="term" value="P:positive regulation of transcription by RNA polymerase II"/>
    <property type="evidence" value="ECO:0007669"/>
    <property type="project" value="TreeGrafter"/>
</dbReference>
<reference evidence="7" key="1">
    <citation type="submission" date="2016-09" db="EMBL/GenBank/DDBJ databases">
        <authorList>
            <person name="Jeantristanb JTB J.-T."/>
            <person name="Ricardo R."/>
        </authorList>
    </citation>
    <scope>NUCLEOTIDE SEQUENCE [LARGE SCALE GENOMIC DNA]</scope>
</reference>
<feature type="compositionally biased region" description="Low complexity" evidence="4">
    <location>
        <begin position="233"/>
        <end position="252"/>
    </location>
</feature>
<feature type="region of interest" description="Disordered" evidence="4">
    <location>
        <begin position="466"/>
        <end position="492"/>
    </location>
</feature>